<keyword evidence="2" id="KW-0285">Flavoprotein</keyword>
<dbReference type="GO" id="GO:0000166">
    <property type="term" value="F:nucleotide binding"/>
    <property type="evidence" value="ECO:0007669"/>
    <property type="project" value="UniProtKB-KW"/>
</dbReference>
<dbReference type="PIRSF" id="PIRSF011396">
    <property type="entry name" value="Trp_halogenase"/>
    <property type="match status" value="1"/>
</dbReference>
<dbReference type="InterPro" id="IPR006905">
    <property type="entry name" value="Flavin_halogenase"/>
</dbReference>
<feature type="binding site" evidence="2">
    <location>
        <position position="82"/>
    </location>
    <ligand>
        <name>7-chloro-L-tryptophan</name>
        <dbReference type="ChEBI" id="CHEBI:58713"/>
    </ligand>
</feature>
<dbReference type="PANTHER" id="PTHR43747:SF4">
    <property type="entry name" value="FLAVIN-DEPENDENT TRYPTOPHAN HALOGENASE"/>
    <property type="match status" value="1"/>
</dbReference>
<organism evidence="3 4">
    <name type="scientific">Shewanella colwelliana</name>
    <name type="common">Alteromonas colwelliana</name>
    <dbReference type="NCBI Taxonomy" id="23"/>
    <lineage>
        <taxon>Bacteria</taxon>
        <taxon>Pseudomonadati</taxon>
        <taxon>Pseudomonadota</taxon>
        <taxon>Gammaproteobacteria</taxon>
        <taxon>Alteromonadales</taxon>
        <taxon>Shewanellaceae</taxon>
        <taxon>Shewanella</taxon>
    </lineage>
</organism>
<dbReference type="OrthoDB" id="7178350at2"/>
<name>A0A1E5IQN8_SHECO</name>
<dbReference type="RefSeq" id="WP_069671909.1">
    <property type="nucleotide sequence ID" value="NZ_MCBT01000046.1"/>
</dbReference>
<comment type="caution">
    <text evidence="3">The sequence shown here is derived from an EMBL/GenBank/DDBJ whole genome shotgun (WGS) entry which is preliminary data.</text>
</comment>
<feature type="binding site" evidence="2">
    <location>
        <position position="347"/>
    </location>
    <ligand>
        <name>L-tryptophan</name>
        <dbReference type="ChEBI" id="CHEBI:57912"/>
    </ligand>
</feature>
<dbReference type="EMBL" id="MCBT01000046">
    <property type="protein sequence ID" value="OEG72846.1"/>
    <property type="molecule type" value="Genomic_DNA"/>
</dbReference>
<dbReference type="STRING" id="23.BEL05_11290"/>
<dbReference type="Pfam" id="PF04820">
    <property type="entry name" value="Trp_halogenase"/>
    <property type="match status" value="1"/>
</dbReference>
<dbReference type="SUPFAM" id="SSF51905">
    <property type="entry name" value="FAD/NAD(P)-binding domain"/>
    <property type="match status" value="1"/>
</dbReference>
<dbReference type="InterPro" id="IPR033856">
    <property type="entry name" value="Trp_halogen"/>
</dbReference>
<sequence>MSDKPISSITIVGGGSSGWMTAMYLQKLYNQSGGDVKITLIESQDIGTIGVGEATVHTIRFFFAAMGLDETELLRETNATLKSGIMFRNWMKPKVGNTHEYFHPFEQQRPLGPIDNASTWVHSPEAELSYADATSISAELIKHQRCPKAPNSPPYQGVVPYGYHLDATLMGRYLRKKACEAGVIHVESIVTDVNTDGESITSVTTPKGEFSSDIFIDCTGFKGLLIEKLRSDNWQSFEKELPCNKAVAIQRKYPQDMPPKSYTVATALSNGWVWEIDLSNRQGTGYVYDGNRLTKEQAEAELRAHLGDELEILRTVHLDMRIGCRKAFWVGNCIAIGLSGGFIEPLESTGLHIVNVGARLLATHLSSANPPQAVRDSYNRTLNGVYEDLRQFIILHYCLTDRDDTEFWREAAKTAKYAKGLQDRIDIWKHKTCEYMDLAGSFNTIFTDENYRFVLYGMDHVPAITLPTTREALTATLARLKAQQQQALDASMSHEVFLAKLAK</sequence>
<dbReference type="PANTHER" id="PTHR43747">
    <property type="entry name" value="FAD-BINDING PROTEIN"/>
    <property type="match status" value="1"/>
</dbReference>
<gene>
    <name evidence="3" type="ORF">BEL05_11290</name>
</gene>
<dbReference type="Gene3D" id="3.50.50.60">
    <property type="entry name" value="FAD/NAD(P)-binding domain"/>
    <property type="match status" value="1"/>
</dbReference>
<dbReference type="Proteomes" id="UP000095230">
    <property type="component" value="Unassembled WGS sequence"/>
</dbReference>
<evidence type="ECO:0000313" key="4">
    <source>
        <dbReference type="Proteomes" id="UP000095230"/>
    </source>
</evidence>
<evidence type="ECO:0000256" key="2">
    <source>
        <dbReference type="PIRSR" id="PIRSR011396-2"/>
    </source>
</evidence>
<feature type="binding site" evidence="2">
    <location>
        <position position="338"/>
    </location>
    <ligand>
        <name>FAD</name>
        <dbReference type="ChEBI" id="CHEBI:57692"/>
    </ligand>
</feature>
<proteinExistence type="predicted"/>
<keyword evidence="2" id="KW-0274">FAD</keyword>
<dbReference type="InterPro" id="IPR036188">
    <property type="entry name" value="FAD/NAD-bd_sf"/>
</dbReference>
<protein>
    <submittedName>
        <fullName evidence="3">Tryptophan halogenase</fullName>
    </submittedName>
</protein>
<dbReference type="GO" id="GO:0004497">
    <property type="term" value="F:monooxygenase activity"/>
    <property type="evidence" value="ECO:0007669"/>
    <property type="project" value="InterPro"/>
</dbReference>
<feature type="active site" evidence="1">
    <location>
        <position position="82"/>
    </location>
</feature>
<evidence type="ECO:0000313" key="3">
    <source>
        <dbReference type="EMBL" id="OEG72846.1"/>
    </source>
</evidence>
<dbReference type="AlphaFoldDB" id="A0A1E5IQN8"/>
<keyword evidence="2" id="KW-0547">Nucleotide-binding</keyword>
<accession>A0A1E5IQN8</accession>
<evidence type="ECO:0000256" key="1">
    <source>
        <dbReference type="PIRSR" id="PIRSR011396-1"/>
    </source>
</evidence>
<dbReference type="InterPro" id="IPR050816">
    <property type="entry name" value="Flavin-dep_Halogenase_NPB"/>
</dbReference>
<feature type="binding site" evidence="2">
    <location>
        <position position="190"/>
    </location>
    <ligand>
        <name>FAD</name>
        <dbReference type="ChEBI" id="CHEBI:57692"/>
    </ligand>
</feature>
<reference evidence="3 4" key="1">
    <citation type="submission" date="2016-07" db="EMBL/GenBank/DDBJ databases">
        <title>Whole-genome of two Shewanella species isolated from a digestive organ of sea cucumber Apostichopus japonicus Selenka 1867.</title>
        <authorList>
            <person name="Hong H.-H."/>
            <person name="Choi H."/>
            <person name="Cheon S."/>
            <person name="Oh J.-S."/>
            <person name="Lee H.-G."/>
            <person name="Park C."/>
        </authorList>
    </citation>
    <scope>NUCLEOTIDE SEQUENCE [LARGE SCALE GENOMIC DNA]</scope>
    <source>
        <strain evidence="3 4">CSB03KR</strain>
    </source>
</reference>